<dbReference type="InterPro" id="IPR011697">
    <property type="entry name" value="Peptidase_C26"/>
</dbReference>
<proteinExistence type="predicted"/>
<dbReference type="CDD" id="cd01745">
    <property type="entry name" value="GATase1_2"/>
    <property type="match status" value="1"/>
</dbReference>
<dbReference type="EMBL" id="RAVZ01000044">
    <property type="protein sequence ID" value="RKG91472.1"/>
    <property type="molecule type" value="Genomic_DNA"/>
</dbReference>
<name>A0A3A8J6Y6_9BACT</name>
<dbReference type="OrthoDB" id="9813383at2"/>
<evidence type="ECO:0000313" key="3">
    <source>
        <dbReference type="Proteomes" id="UP000268094"/>
    </source>
</evidence>
<dbReference type="InterPro" id="IPR029062">
    <property type="entry name" value="Class_I_gatase-like"/>
</dbReference>
<dbReference type="GO" id="GO:0005829">
    <property type="term" value="C:cytosol"/>
    <property type="evidence" value="ECO:0007669"/>
    <property type="project" value="TreeGrafter"/>
</dbReference>
<dbReference type="SUPFAM" id="SSF52317">
    <property type="entry name" value="Class I glutamine amidotransferase-like"/>
    <property type="match status" value="1"/>
</dbReference>
<evidence type="ECO:0000313" key="2">
    <source>
        <dbReference type="EMBL" id="RKG91472.1"/>
    </source>
</evidence>
<feature type="compositionally biased region" description="Basic residues" evidence="1">
    <location>
        <begin position="1"/>
        <end position="13"/>
    </location>
</feature>
<dbReference type="GO" id="GO:0006598">
    <property type="term" value="P:polyamine catabolic process"/>
    <property type="evidence" value="ECO:0007669"/>
    <property type="project" value="TreeGrafter"/>
</dbReference>
<dbReference type="PANTHER" id="PTHR43235">
    <property type="entry name" value="GLUTAMINE AMIDOTRANSFERASE PB2B2.05-RELATED"/>
    <property type="match status" value="1"/>
</dbReference>
<dbReference type="GO" id="GO:0033969">
    <property type="term" value="F:gamma-glutamyl-gamma-aminobutyrate hydrolase activity"/>
    <property type="evidence" value="ECO:0007669"/>
    <property type="project" value="TreeGrafter"/>
</dbReference>
<dbReference type="InterPro" id="IPR044668">
    <property type="entry name" value="PuuD-like"/>
</dbReference>
<dbReference type="PROSITE" id="PS51273">
    <property type="entry name" value="GATASE_TYPE_1"/>
    <property type="match status" value="1"/>
</dbReference>
<organism evidence="2 3">
    <name type="scientific">Corallococcus terminator</name>
    <dbReference type="NCBI Taxonomy" id="2316733"/>
    <lineage>
        <taxon>Bacteria</taxon>
        <taxon>Pseudomonadati</taxon>
        <taxon>Myxococcota</taxon>
        <taxon>Myxococcia</taxon>
        <taxon>Myxococcales</taxon>
        <taxon>Cystobacterineae</taxon>
        <taxon>Myxococcaceae</taxon>
        <taxon>Corallococcus</taxon>
    </lineage>
</organism>
<dbReference type="Pfam" id="PF07722">
    <property type="entry name" value="Peptidase_C26"/>
    <property type="match status" value="1"/>
</dbReference>
<accession>A0A3A8J6Y6</accession>
<evidence type="ECO:0000256" key="1">
    <source>
        <dbReference type="SAM" id="MobiDB-lite"/>
    </source>
</evidence>
<keyword evidence="3" id="KW-1185">Reference proteome</keyword>
<keyword evidence="2" id="KW-0378">Hydrolase</keyword>
<dbReference type="Proteomes" id="UP000268094">
    <property type="component" value="Unassembled WGS sequence"/>
</dbReference>
<protein>
    <submittedName>
        <fullName evidence="2">Gamma-glutamyl-gamma-aminobutyrate hydrolase family protein</fullName>
    </submittedName>
</protein>
<dbReference type="PANTHER" id="PTHR43235:SF1">
    <property type="entry name" value="GLUTAMINE AMIDOTRANSFERASE PB2B2.05-RELATED"/>
    <property type="match status" value="1"/>
</dbReference>
<dbReference type="AlphaFoldDB" id="A0A3A8J6Y6"/>
<comment type="caution">
    <text evidence="2">The sequence shown here is derived from an EMBL/GenBank/DDBJ whole genome shotgun (WGS) entry which is preliminary data.</text>
</comment>
<dbReference type="Gene3D" id="3.40.50.880">
    <property type="match status" value="1"/>
</dbReference>
<reference evidence="3" key="1">
    <citation type="submission" date="2018-09" db="EMBL/GenBank/DDBJ databases">
        <authorList>
            <person name="Livingstone P.G."/>
            <person name="Whitworth D.E."/>
        </authorList>
    </citation>
    <scope>NUCLEOTIDE SEQUENCE [LARGE SCALE GENOMIC DNA]</scope>
    <source>
        <strain evidence="3">CA054A</strain>
    </source>
</reference>
<gene>
    <name evidence="2" type="ORF">D7V88_09420</name>
</gene>
<sequence length="256" mass="27717">MMNHPPPRHHGPTPRRPNIGLSPDWAQPADSAFPRYELKVPYAEAVLRAGGLPFVLPYTDDASCVDAYLERVSGIVVTGGAFDIPPSAYGEEVREGMGPLKEGRTAFEAQLIRGALKRNLPVLGVCGGMQLLCVVLGGTLFQDILREVPGARDHEQKHDRTQPQHPVEVKNGTLLAEAVGHGQLMVNSTHHQAVNKPGTDVAVSALSPDGVVEAIESTAHAFALGVQWHPELMLSTIPVHLGVYKSLVQKAREHRR</sequence>
<feature type="region of interest" description="Disordered" evidence="1">
    <location>
        <begin position="1"/>
        <end position="24"/>
    </location>
</feature>
<dbReference type="RefSeq" id="WP_120540286.1">
    <property type="nucleotide sequence ID" value="NZ_RAVZ01000044.1"/>
</dbReference>